<dbReference type="Gene3D" id="1.10.3730.20">
    <property type="match status" value="1"/>
</dbReference>
<dbReference type="InterPro" id="IPR037185">
    <property type="entry name" value="EmrE-like"/>
</dbReference>
<reference evidence="8 11" key="2">
    <citation type="submission" date="2023-11" db="EMBL/GenBank/DDBJ databases">
        <title>Plant-associative lifestyle of Vibrio porteresiae and its evolutionary dynamics.</title>
        <authorList>
            <person name="Rameshkumar N."/>
            <person name="Kirti K."/>
        </authorList>
    </citation>
    <scope>NUCLEOTIDE SEQUENCE [LARGE SCALE GENOMIC DNA]</scope>
    <source>
        <strain evidence="8 11">MSSRF38</strain>
    </source>
</reference>
<dbReference type="RefSeq" id="WP_087481963.1">
    <property type="nucleotide sequence ID" value="NZ_AP024883.1"/>
</dbReference>
<keyword evidence="11" id="KW-1185">Reference proteome</keyword>
<feature type="transmembrane region" description="Helical" evidence="6">
    <location>
        <begin position="82"/>
        <end position="104"/>
    </location>
</feature>
<feature type="transmembrane region" description="Helical" evidence="6">
    <location>
        <begin position="236"/>
        <end position="254"/>
    </location>
</feature>
<protein>
    <submittedName>
        <fullName evidence="8">DMT family transporter</fullName>
    </submittedName>
    <submittedName>
        <fullName evidence="9">Putative amino-acid metabolite efflux pump</fullName>
    </submittedName>
</protein>
<keyword evidence="3 6" id="KW-0812">Transmembrane</keyword>
<evidence type="ECO:0000256" key="4">
    <source>
        <dbReference type="ARBA" id="ARBA00022989"/>
    </source>
</evidence>
<feature type="transmembrane region" description="Helical" evidence="6">
    <location>
        <begin position="266"/>
        <end position="284"/>
    </location>
</feature>
<feature type="transmembrane region" description="Helical" evidence="6">
    <location>
        <begin position="21"/>
        <end position="42"/>
    </location>
</feature>
<dbReference type="SUPFAM" id="SSF103481">
    <property type="entry name" value="Multidrug resistance efflux transporter EmrE"/>
    <property type="match status" value="2"/>
</dbReference>
<dbReference type="EMBL" id="JAWRCO010000001">
    <property type="protein sequence ID" value="MDW6002527.1"/>
    <property type="molecule type" value="Genomic_DNA"/>
</dbReference>
<evidence type="ECO:0000256" key="5">
    <source>
        <dbReference type="ARBA" id="ARBA00023136"/>
    </source>
</evidence>
<organism evidence="9 10">
    <name type="scientific">Vibrio mangrovi</name>
    <dbReference type="NCBI Taxonomy" id="474394"/>
    <lineage>
        <taxon>Bacteria</taxon>
        <taxon>Pseudomonadati</taxon>
        <taxon>Pseudomonadota</taxon>
        <taxon>Gammaproteobacteria</taxon>
        <taxon>Vibrionales</taxon>
        <taxon>Vibrionaceae</taxon>
        <taxon>Vibrio</taxon>
    </lineage>
</organism>
<feature type="domain" description="EamA" evidence="7">
    <location>
        <begin position="23"/>
        <end position="154"/>
    </location>
</feature>
<feature type="transmembrane region" description="Helical" evidence="6">
    <location>
        <begin position="138"/>
        <end position="156"/>
    </location>
</feature>
<evidence type="ECO:0000256" key="2">
    <source>
        <dbReference type="ARBA" id="ARBA00022475"/>
    </source>
</evidence>
<accession>A0A1Y6IYN7</accession>
<dbReference type="Pfam" id="PF00892">
    <property type="entry name" value="EamA"/>
    <property type="match status" value="2"/>
</dbReference>
<keyword evidence="5 6" id="KW-0472">Membrane</keyword>
<dbReference type="EMBL" id="FXXI01000007">
    <property type="protein sequence ID" value="SMS01940.1"/>
    <property type="molecule type" value="Genomic_DNA"/>
</dbReference>
<dbReference type="PANTHER" id="PTHR32322:SF18">
    <property type="entry name" value="S-ADENOSYLMETHIONINE_S-ADENOSYLHOMOCYSTEINE TRANSPORTER"/>
    <property type="match status" value="1"/>
</dbReference>
<evidence type="ECO:0000256" key="3">
    <source>
        <dbReference type="ARBA" id="ARBA00022692"/>
    </source>
</evidence>
<keyword evidence="4 6" id="KW-1133">Transmembrane helix</keyword>
<dbReference type="PANTHER" id="PTHR32322">
    <property type="entry name" value="INNER MEMBRANE TRANSPORTER"/>
    <property type="match status" value="1"/>
</dbReference>
<dbReference type="GO" id="GO:0005886">
    <property type="term" value="C:plasma membrane"/>
    <property type="evidence" value="ECO:0007669"/>
    <property type="project" value="UniProtKB-SubCell"/>
</dbReference>
<dbReference type="Proteomes" id="UP001283366">
    <property type="component" value="Unassembled WGS sequence"/>
</dbReference>
<name>A0A1Y6IYN7_9VIBR</name>
<feature type="transmembrane region" description="Helical" evidence="6">
    <location>
        <begin position="290"/>
        <end position="307"/>
    </location>
</feature>
<dbReference type="OrthoDB" id="5186724at2"/>
<comment type="subcellular location">
    <subcellularLocation>
        <location evidence="1">Cell membrane</location>
        <topology evidence="1">Multi-pass membrane protein</topology>
    </subcellularLocation>
</comment>
<proteinExistence type="predicted"/>
<evidence type="ECO:0000313" key="11">
    <source>
        <dbReference type="Proteomes" id="UP001283366"/>
    </source>
</evidence>
<evidence type="ECO:0000313" key="9">
    <source>
        <dbReference type="EMBL" id="SMS01940.1"/>
    </source>
</evidence>
<feature type="transmembrane region" description="Helical" evidence="6">
    <location>
        <begin position="54"/>
        <end position="75"/>
    </location>
</feature>
<dbReference type="InterPro" id="IPR000620">
    <property type="entry name" value="EamA_dom"/>
</dbReference>
<evidence type="ECO:0000256" key="1">
    <source>
        <dbReference type="ARBA" id="ARBA00004651"/>
    </source>
</evidence>
<gene>
    <name evidence="9" type="primary">eamA_3</name>
    <name evidence="8" type="ORF">SBX37_06580</name>
    <name evidence="9" type="ORF">VIM7927_03251</name>
</gene>
<evidence type="ECO:0000313" key="10">
    <source>
        <dbReference type="Proteomes" id="UP000196125"/>
    </source>
</evidence>
<evidence type="ECO:0000313" key="8">
    <source>
        <dbReference type="EMBL" id="MDW6002527.1"/>
    </source>
</evidence>
<dbReference type="AlphaFoldDB" id="A0A1Y6IYN7"/>
<dbReference type="Proteomes" id="UP000196125">
    <property type="component" value="Unassembled WGS sequence"/>
</dbReference>
<dbReference type="InterPro" id="IPR050638">
    <property type="entry name" value="AA-Vitamin_Transporters"/>
</dbReference>
<reference evidence="9 10" key="1">
    <citation type="submission" date="2017-05" db="EMBL/GenBank/DDBJ databases">
        <authorList>
            <person name="Song R."/>
            <person name="Chenine A.L."/>
            <person name="Ruprecht R.M."/>
        </authorList>
    </citation>
    <scope>NUCLEOTIDE SEQUENCE [LARGE SCALE GENOMIC DNA]</scope>
    <source>
        <strain evidence="9 10">CECT 7927</strain>
    </source>
</reference>
<feature type="domain" description="EamA" evidence="7">
    <location>
        <begin position="170"/>
        <end position="307"/>
    </location>
</feature>
<evidence type="ECO:0000259" key="7">
    <source>
        <dbReference type="Pfam" id="PF00892"/>
    </source>
</evidence>
<feature type="transmembrane region" description="Helical" evidence="6">
    <location>
        <begin position="200"/>
        <end position="224"/>
    </location>
</feature>
<evidence type="ECO:0000256" key="6">
    <source>
        <dbReference type="SAM" id="Phobius"/>
    </source>
</evidence>
<sequence length="332" mass="35415">MSHTTELNNLPAVAGPRNLGTYLKLALVSVIWGGTFVAGRAINPEIPPLVSATLRFLLAGGTLALVLILTGRGFIRVTKKQILVLFGLGFCGIYTYNLFFFYGLQHISASRASLIVAANPAMIAIASFLFYKERFSATRLLGIILCIVGAATVIISKSPQLLLDAQQSGIGEIMIVGCVLSWVAYSVFGKKTVQAIGPLYTVTYSVLAGAAMLTLTTLFSGQLHSATFAAIHVQDMFSLSYLGMIGSALAYIWYYSGIEKIGSTRAGAFIALNPIAAVSLGAILLGERLTFLMCVGGLLAILGILLCNRPEKSKSKVQHKVEDESVLLTQGR</sequence>
<feature type="transmembrane region" description="Helical" evidence="6">
    <location>
        <begin position="168"/>
        <end position="188"/>
    </location>
</feature>
<keyword evidence="2" id="KW-1003">Cell membrane</keyword>
<feature type="transmembrane region" description="Helical" evidence="6">
    <location>
        <begin position="110"/>
        <end position="131"/>
    </location>
</feature>